<dbReference type="SMART" id="SM00052">
    <property type="entry name" value="EAL"/>
    <property type="match status" value="1"/>
</dbReference>
<organism evidence="3 4">
    <name type="scientific">Woeseia oceani</name>
    <dbReference type="NCBI Taxonomy" id="1548547"/>
    <lineage>
        <taxon>Bacteria</taxon>
        <taxon>Pseudomonadati</taxon>
        <taxon>Pseudomonadota</taxon>
        <taxon>Gammaproteobacteria</taxon>
        <taxon>Woeseiales</taxon>
        <taxon>Woeseiaceae</taxon>
        <taxon>Woeseia</taxon>
    </lineage>
</organism>
<evidence type="ECO:0000313" key="3">
    <source>
        <dbReference type="EMBL" id="ANO51166.1"/>
    </source>
</evidence>
<evidence type="ECO:0000259" key="2">
    <source>
        <dbReference type="PROSITE" id="PS50887"/>
    </source>
</evidence>
<dbReference type="NCBIfam" id="TIGR00254">
    <property type="entry name" value="GGDEF"/>
    <property type="match status" value="1"/>
</dbReference>
<evidence type="ECO:0000313" key="4">
    <source>
        <dbReference type="Proteomes" id="UP000092695"/>
    </source>
</evidence>
<gene>
    <name evidence="3" type="ORF">BA177_08080</name>
</gene>
<dbReference type="Proteomes" id="UP000092695">
    <property type="component" value="Chromosome"/>
</dbReference>
<dbReference type="PROSITE" id="PS50887">
    <property type="entry name" value="GGDEF"/>
    <property type="match status" value="1"/>
</dbReference>
<dbReference type="SMART" id="SM00267">
    <property type="entry name" value="GGDEF"/>
    <property type="match status" value="1"/>
</dbReference>
<dbReference type="CDD" id="cd01948">
    <property type="entry name" value="EAL"/>
    <property type="match status" value="1"/>
</dbReference>
<dbReference type="SUPFAM" id="SSF141868">
    <property type="entry name" value="EAL domain-like"/>
    <property type="match status" value="1"/>
</dbReference>
<accession>A0A193LFD4</accession>
<dbReference type="InterPro" id="IPR001633">
    <property type="entry name" value="EAL_dom"/>
</dbReference>
<dbReference type="CDD" id="cd01949">
    <property type="entry name" value="GGDEF"/>
    <property type="match status" value="1"/>
</dbReference>
<dbReference type="InterPro" id="IPR029787">
    <property type="entry name" value="Nucleotide_cyclase"/>
</dbReference>
<dbReference type="EMBL" id="CP016268">
    <property type="protein sequence ID" value="ANO51166.1"/>
    <property type="molecule type" value="Genomic_DNA"/>
</dbReference>
<dbReference type="SUPFAM" id="SSF55073">
    <property type="entry name" value="Nucleotide cyclase"/>
    <property type="match status" value="1"/>
</dbReference>
<dbReference type="Pfam" id="PF00563">
    <property type="entry name" value="EAL"/>
    <property type="match status" value="1"/>
</dbReference>
<dbReference type="Pfam" id="PF01590">
    <property type="entry name" value="GAF"/>
    <property type="match status" value="1"/>
</dbReference>
<feature type="domain" description="EAL" evidence="1">
    <location>
        <begin position="464"/>
        <end position="720"/>
    </location>
</feature>
<dbReference type="InterPro" id="IPR035919">
    <property type="entry name" value="EAL_sf"/>
</dbReference>
<dbReference type="PANTHER" id="PTHR33121:SF23">
    <property type="entry name" value="CYCLIC DI-GMP PHOSPHODIESTERASE PDEB"/>
    <property type="match status" value="1"/>
</dbReference>
<dbReference type="InterPro" id="IPR050706">
    <property type="entry name" value="Cyclic-di-GMP_PDE-like"/>
</dbReference>
<dbReference type="AlphaFoldDB" id="A0A193LFD4"/>
<dbReference type="SUPFAM" id="SSF55781">
    <property type="entry name" value="GAF domain-like"/>
    <property type="match status" value="1"/>
</dbReference>
<name>A0A193LFD4_9GAMM</name>
<dbReference type="InterPro" id="IPR043128">
    <property type="entry name" value="Rev_trsase/Diguanyl_cyclase"/>
</dbReference>
<dbReference type="InterPro" id="IPR003018">
    <property type="entry name" value="GAF"/>
</dbReference>
<dbReference type="RefSeq" id="WP_068615227.1">
    <property type="nucleotide sequence ID" value="NZ_CP016268.1"/>
</dbReference>
<keyword evidence="4" id="KW-1185">Reference proteome</keyword>
<dbReference type="InterPro" id="IPR000160">
    <property type="entry name" value="GGDEF_dom"/>
</dbReference>
<proteinExistence type="predicted"/>
<evidence type="ECO:0000259" key="1">
    <source>
        <dbReference type="PROSITE" id="PS50883"/>
    </source>
</evidence>
<feature type="domain" description="GGDEF" evidence="2">
    <location>
        <begin position="320"/>
        <end position="453"/>
    </location>
</feature>
<dbReference type="STRING" id="1548547.BA177_08080"/>
<dbReference type="KEGG" id="woc:BA177_08080"/>
<dbReference type="Gene3D" id="3.30.70.270">
    <property type="match status" value="1"/>
</dbReference>
<sequence>MLNHSGIGQYLDAESLCEFASRIIEILPETQSIAVLDAAGPLVWCGPDQDDARLWPAVQAHLAPASSTDRCVELDSGKRLYQFCLRQTASGDSAGTVALLTHRDVGLLLAQVRSEIDEIISCIVKQLDIRLELSGVRQQSGRERQDMQLLSQLDELLRQDYQGNAVQKGLDTIGRQFGSKLAVIEVPNQGVRHAWRPDGDVSAANCEAMAPILSSLLTAARQRGRVLIADAAGVLQRFARIDGDANLLSAPVVDDSDAVVGVLALVSTTKFSRYDVRLIRVVASRVAALLTQQDPATAAPGTRHELLQEMDKQLQSDRTVHRALLLIDIDKLHVINEMHGHFGGDAAIARVSEVAKKHAGTSGLSCNISGGSIALYLPQSDEQNAVACADAIREALHKNPAVYEGRTVEISASIGVAMMPIAAQDAPSALNIAEVASRSAKARGGDQTVVFDDLDASVMRRREDLNQVGELQAALLDNRFVLYGQQIVALQEENTRPRYEVLLRMLDERGNVLSPDRFLSAAERYQMMTSIDRWVVRETTNMLRSADNQLEINLASFSINVSTQSMMDEDFAGFVEQQVIESGIAPDTFCFEITETSVIRDLHRAQELLRRLRRLGCRLALDDFGTGQCSFAYLKDIPVQYIKIDGAFIRDILDNPLSLAIVESVAKIGKVINAHTVAEYVETEHILDCVRTAGIDFAQGYRIGKPRPLTEILDGFGAPMISEADLLQANA</sequence>
<protein>
    <recommendedName>
        <fullName evidence="5">Diguanylate cyclase</fullName>
    </recommendedName>
</protein>
<dbReference type="PANTHER" id="PTHR33121">
    <property type="entry name" value="CYCLIC DI-GMP PHOSPHODIESTERASE PDEF"/>
    <property type="match status" value="1"/>
</dbReference>
<reference evidence="3 4" key="1">
    <citation type="submission" date="2016-06" db="EMBL/GenBank/DDBJ databases">
        <title>Complete genome sequence of a deep-branching marine Gamma Proteobacterium Woeseia oceani type strain XK5.</title>
        <authorList>
            <person name="Mu D."/>
            <person name="Du Z."/>
        </authorList>
    </citation>
    <scope>NUCLEOTIDE SEQUENCE [LARGE SCALE GENOMIC DNA]</scope>
    <source>
        <strain evidence="3 4">XK5</strain>
    </source>
</reference>
<dbReference type="OrthoDB" id="9787514at2"/>
<dbReference type="Gene3D" id="3.20.20.450">
    <property type="entry name" value="EAL domain"/>
    <property type="match status" value="1"/>
</dbReference>
<evidence type="ECO:0008006" key="5">
    <source>
        <dbReference type="Google" id="ProtNLM"/>
    </source>
</evidence>
<dbReference type="GO" id="GO:0071111">
    <property type="term" value="F:cyclic-guanylate-specific phosphodiesterase activity"/>
    <property type="evidence" value="ECO:0007669"/>
    <property type="project" value="InterPro"/>
</dbReference>
<dbReference type="Pfam" id="PF00990">
    <property type="entry name" value="GGDEF"/>
    <property type="match status" value="1"/>
</dbReference>
<dbReference type="PROSITE" id="PS50883">
    <property type="entry name" value="EAL"/>
    <property type="match status" value="1"/>
</dbReference>